<evidence type="ECO:0000313" key="3">
    <source>
        <dbReference type="Proteomes" id="UP001055439"/>
    </source>
</evidence>
<sequence length="149" mass="16753">MVTPRSLWIMKPIIAALGISYKVFGMEKATHGRSDNDMEIASRNEPCDAGDGREPVTENGGTTDATRAKERKGPTTSLSRRNDLATLKVLLKRQTLIWSRRWSCLNQIPAASSPPWIFLRASKTFWCVLDMHGTDRFKTLCLCLSQLEL</sequence>
<feature type="compositionally biased region" description="Basic and acidic residues" evidence="1">
    <location>
        <begin position="37"/>
        <end position="56"/>
    </location>
</feature>
<name>A0A9E7GFJ6_9LILI</name>
<evidence type="ECO:0000313" key="2">
    <source>
        <dbReference type="EMBL" id="URE12208.1"/>
    </source>
</evidence>
<dbReference type="OrthoDB" id="10589330at2759"/>
<reference evidence="2" key="1">
    <citation type="submission" date="2022-05" db="EMBL/GenBank/DDBJ databases">
        <title>The Musa troglodytarum L. genome provides insights into the mechanism of non-climacteric behaviour and enrichment of carotenoids.</title>
        <authorList>
            <person name="Wang J."/>
        </authorList>
    </citation>
    <scope>NUCLEOTIDE SEQUENCE</scope>
    <source>
        <tissue evidence="2">Leaf</tissue>
    </source>
</reference>
<feature type="region of interest" description="Disordered" evidence="1">
    <location>
        <begin position="37"/>
        <end position="78"/>
    </location>
</feature>
<accession>A0A9E7GFJ6</accession>
<dbReference type="EMBL" id="CP097508">
    <property type="protein sequence ID" value="URE12208.1"/>
    <property type="molecule type" value="Genomic_DNA"/>
</dbReference>
<protein>
    <submittedName>
        <fullName evidence="2">Uncharacterized protein</fullName>
    </submittedName>
</protein>
<gene>
    <name evidence="2" type="ORF">MUK42_34747</name>
</gene>
<dbReference type="Proteomes" id="UP001055439">
    <property type="component" value="Chromosome 6"/>
</dbReference>
<proteinExistence type="predicted"/>
<organism evidence="2 3">
    <name type="scientific">Musa troglodytarum</name>
    <name type="common">fe'i banana</name>
    <dbReference type="NCBI Taxonomy" id="320322"/>
    <lineage>
        <taxon>Eukaryota</taxon>
        <taxon>Viridiplantae</taxon>
        <taxon>Streptophyta</taxon>
        <taxon>Embryophyta</taxon>
        <taxon>Tracheophyta</taxon>
        <taxon>Spermatophyta</taxon>
        <taxon>Magnoliopsida</taxon>
        <taxon>Liliopsida</taxon>
        <taxon>Zingiberales</taxon>
        <taxon>Musaceae</taxon>
        <taxon>Musa</taxon>
    </lineage>
</organism>
<dbReference type="AlphaFoldDB" id="A0A9E7GFJ6"/>
<evidence type="ECO:0000256" key="1">
    <source>
        <dbReference type="SAM" id="MobiDB-lite"/>
    </source>
</evidence>
<keyword evidence="3" id="KW-1185">Reference proteome</keyword>